<evidence type="ECO:0000256" key="11">
    <source>
        <dbReference type="RuleBase" id="RU361183"/>
    </source>
</evidence>
<feature type="chain" id="PRO_5041484600" description="Metalloendopeptidase" evidence="11">
    <location>
        <begin position="27"/>
        <end position="473"/>
    </location>
</feature>
<reference evidence="14" key="1">
    <citation type="submission" date="2023-08" db="EMBL/GenBank/DDBJ databases">
        <authorList>
            <person name="Alioto T."/>
            <person name="Alioto T."/>
            <person name="Gomez Garrido J."/>
        </authorList>
    </citation>
    <scope>NUCLEOTIDE SEQUENCE</scope>
</reference>
<keyword evidence="6 10" id="KW-0862">Zinc</keyword>
<keyword evidence="8 9" id="KW-1015">Disulfide bond</keyword>
<proteinExistence type="predicted"/>
<keyword evidence="4 10" id="KW-0479">Metal-binding</keyword>
<feature type="binding site" evidence="10">
    <location>
        <position position="186"/>
    </location>
    <ligand>
        <name>Zn(2+)</name>
        <dbReference type="ChEBI" id="CHEBI:29105"/>
        <note>catalytic</note>
    </ligand>
</feature>
<dbReference type="Proteomes" id="UP001162480">
    <property type="component" value="Chromosome 23"/>
</dbReference>
<accession>A0AA36FJ24</accession>
<dbReference type="PROSITE" id="PS51670">
    <property type="entry name" value="SHKT"/>
    <property type="match status" value="3"/>
</dbReference>
<dbReference type="GO" id="GO:0008270">
    <property type="term" value="F:zinc ion binding"/>
    <property type="evidence" value="ECO:0007669"/>
    <property type="project" value="UniProtKB-UniRule"/>
</dbReference>
<feature type="disulfide bond" evidence="9">
    <location>
        <begin position="412"/>
        <end position="446"/>
    </location>
</feature>
<name>A0AA36FJ24_OCTVU</name>
<evidence type="ECO:0000256" key="1">
    <source>
        <dbReference type="ARBA" id="ARBA00002657"/>
    </source>
</evidence>
<dbReference type="SMART" id="SM00235">
    <property type="entry name" value="ZnMc"/>
    <property type="match status" value="1"/>
</dbReference>
<dbReference type="CDD" id="cd04280">
    <property type="entry name" value="ZnMc_astacin_like"/>
    <property type="match status" value="1"/>
</dbReference>
<keyword evidence="11" id="KW-0732">Signal</keyword>
<keyword evidence="2" id="KW-0245">EGF-like domain</keyword>
<feature type="domain" description="ShKT" evidence="12">
    <location>
        <begin position="327"/>
        <end position="361"/>
    </location>
</feature>
<feature type="domain" description="ShKT" evidence="12">
    <location>
        <begin position="375"/>
        <end position="409"/>
    </location>
</feature>
<keyword evidence="15" id="KW-1185">Reference proteome</keyword>
<evidence type="ECO:0000256" key="4">
    <source>
        <dbReference type="ARBA" id="ARBA00022723"/>
    </source>
</evidence>
<feature type="domain" description="Peptidase M12A" evidence="13">
    <location>
        <begin position="85"/>
        <end position="280"/>
    </location>
</feature>
<evidence type="ECO:0000313" key="15">
    <source>
        <dbReference type="Proteomes" id="UP001162480"/>
    </source>
</evidence>
<dbReference type="PRINTS" id="PR00480">
    <property type="entry name" value="ASTACIN"/>
</dbReference>
<evidence type="ECO:0000256" key="8">
    <source>
        <dbReference type="ARBA" id="ARBA00023157"/>
    </source>
</evidence>
<sequence length="473" mass="52297">MALVRACVSLLLIALFYNYATVQVSADFAIDQVISEAANSSREFQMYDSSAGEVKVELDMLFTREQWEELVRLNRTGDSQRKRRKATRPIYRRWTNNIVPYQLRNDFTSGQRSQVYAAINDWNRYTCLTFRAAGAGDRNKIVLGNGGGCSSYVGMIGGAQYVSLAPGCRIKRIIVHEIGHAVGFQHEQTRPDRDNYVYIIDSNIPSGVRYNFQRYTRAVVNDYGVPYDYTSVMHYGAYAFSSNGRMTIRTKDRNYQHVIGKSPGLSFRDIKLANLMYQCDSKCSTRGACPSGGYRAKDCKCYCRGSSPSNPIKLCSGGGGGGGKKDCVDDNSSCPTWAQKGECKKNPKYMLVHCKKSCKKCGDGGGGGGGGGKGCVDENKLCATWAGKGECDKNPAYMLLKCKKSCKQCQKCDDKNSHCSYWAGIGECKKNPAYMNPNCKKSCNKCDAKTEDTKAPEPCIDENSQCSNLGLKE</sequence>
<evidence type="ECO:0000256" key="10">
    <source>
        <dbReference type="PROSITE-ProRule" id="PRU01211"/>
    </source>
</evidence>
<dbReference type="GO" id="GO:0018996">
    <property type="term" value="P:molting cycle, collagen and cuticulin-based cuticle"/>
    <property type="evidence" value="ECO:0007669"/>
    <property type="project" value="UniProtKB-ARBA"/>
</dbReference>
<dbReference type="Pfam" id="PF01400">
    <property type="entry name" value="Astacin"/>
    <property type="match status" value="1"/>
</dbReference>
<gene>
    <name evidence="14" type="ORF">OCTVUL_1B021715</name>
</gene>
<dbReference type="Gene3D" id="3.40.390.10">
    <property type="entry name" value="Collagenase (Catalytic Domain)"/>
    <property type="match status" value="1"/>
</dbReference>
<feature type="active site" evidence="10">
    <location>
        <position position="177"/>
    </location>
</feature>
<keyword evidence="7 10" id="KW-0482">Metalloprotease</keyword>
<dbReference type="GO" id="GO:0006508">
    <property type="term" value="P:proteolysis"/>
    <property type="evidence" value="ECO:0007669"/>
    <property type="project" value="UniProtKB-KW"/>
</dbReference>
<dbReference type="InterPro" id="IPR001506">
    <property type="entry name" value="Peptidase_M12A"/>
</dbReference>
<comment type="cofactor">
    <cofactor evidence="10 11">
        <name>Zn(2+)</name>
        <dbReference type="ChEBI" id="CHEBI:29105"/>
    </cofactor>
    <text evidence="10 11">Binds 1 zinc ion per subunit.</text>
</comment>
<dbReference type="EMBL" id="OX597836">
    <property type="protein sequence ID" value="CAI9739477.1"/>
    <property type="molecule type" value="Genomic_DNA"/>
</dbReference>
<dbReference type="Pfam" id="PF01549">
    <property type="entry name" value="ShK"/>
    <property type="match status" value="3"/>
</dbReference>
<keyword evidence="3 10" id="KW-0645">Protease</keyword>
<feature type="disulfide bond" evidence="9">
    <location>
        <begin position="327"/>
        <end position="361"/>
    </location>
</feature>
<dbReference type="InterPro" id="IPR034035">
    <property type="entry name" value="Astacin-like_dom"/>
</dbReference>
<dbReference type="FunFam" id="3.40.390.10:FF:000028">
    <property type="entry name" value="Zinc metalloproteinase"/>
    <property type="match status" value="1"/>
</dbReference>
<dbReference type="PANTHER" id="PTHR10127">
    <property type="entry name" value="DISCOIDIN, CUB, EGF, LAMININ , AND ZINC METALLOPROTEASE DOMAIN CONTAINING"/>
    <property type="match status" value="1"/>
</dbReference>
<dbReference type="AlphaFoldDB" id="A0AA36FJ24"/>
<evidence type="ECO:0000256" key="6">
    <source>
        <dbReference type="ARBA" id="ARBA00022833"/>
    </source>
</evidence>
<evidence type="ECO:0000256" key="7">
    <source>
        <dbReference type="ARBA" id="ARBA00023049"/>
    </source>
</evidence>
<evidence type="ECO:0000259" key="12">
    <source>
        <dbReference type="PROSITE" id="PS51670"/>
    </source>
</evidence>
<keyword evidence="5 10" id="KW-0378">Hydrolase</keyword>
<dbReference type="InterPro" id="IPR024079">
    <property type="entry name" value="MetalloPept_cat_dom_sf"/>
</dbReference>
<dbReference type="InterPro" id="IPR006026">
    <property type="entry name" value="Peptidase_Metallo"/>
</dbReference>
<comment type="function">
    <text evidence="1">Metalloprotease.</text>
</comment>
<protein>
    <recommendedName>
        <fullName evidence="11">Metalloendopeptidase</fullName>
        <ecNumber evidence="11">3.4.24.-</ecNumber>
    </recommendedName>
</protein>
<feature type="binding site" evidence="10">
    <location>
        <position position="180"/>
    </location>
    <ligand>
        <name>Zn(2+)</name>
        <dbReference type="ChEBI" id="CHEBI:29105"/>
        <note>catalytic</note>
    </ligand>
</feature>
<comment type="caution">
    <text evidence="9">Lacks conserved residue(s) required for the propagation of feature annotation.</text>
</comment>
<dbReference type="SMART" id="SM00254">
    <property type="entry name" value="ShKT"/>
    <property type="match status" value="3"/>
</dbReference>
<dbReference type="PROSITE" id="PS51864">
    <property type="entry name" value="ASTACIN"/>
    <property type="match status" value="1"/>
</dbReference>
<evidence type="ECO:0000256" key="3">
    <source>
        <dbReference type="ARBA" id="ARBA00022670"/>
    </source>
</evidence>
<evidence type="ECO:0000256" key="5">
    <source>
        <dbReference type="ARBA" id="ARBA00022801"/>
    </source>
</evidence>
<dbReference type="PANTHER" id="PTHR10127:SF780">
    <property type="entry name" value="METALLOENDOPEPTIDASE"/>
    <property type="match status" value="1"/>
</dbReference>
<evidence type="ECO:0000256" key="2">
    <source>
        <dbReference type="ARBA" id="ARBA00022536"/>
    </source>
</evidence>
<feature type="disulfide bond" evidence="9">
    <location>
        <begin position="375"/>
        <end position="409"/>
    </location>
</feature>
<organism evidence="14 15">
    <name type="scientific">Octopus vulgaris</name>
    <name type="common">Common octopus</name>
    <dbReference type="NCBI Taxonomy" id="6645"/>
    <lineage>
        <taxon>Eukaryota</taxon>
        <taxon>Metazoa</taxon>
        <taxon>Spiralia</taxon>
        <taxon>Lophotrochozoa</taxon>
        <taxon>Mollusca</taxon>
        <taxon>Cephalopoda</taxon>
        <taxon>Coleoidea</taxon>
        <taxon>Octopodiformes</taxon>
        <taxon>Octopoda</taxon>
        <taxon>Incirrata</taxon>
        <taxon>Octopodidae</taxon>
        <taxon>Octopus</taxon>
    </lineage>
</organism>
<dbReference type="EC" id="3.4.24.-" evidence="11"/>
<evidence type="ECO:0000256" key="9">
    <source>
        <dbReference type="PROSITE-ProRule" id="PRU01005"/>
    </source>
</evidence>
<dbReference type="SUPFAM" id="SSF55486">
    <property type="entry name" value="Metalloproteases ('zincins'), catalytic domain"/>
    <property type="match status" value="1"/>
</dbReference>
<feature type="signal peptide" evidence="11">
    <location>
        <begin position="1"/>
        <end position="26"/>
    </location>
</feature>
<dbReference type="InterPro" id="IPR003582">
    <property type="entry name" value="ShKT_dom"/>
</dbReference>
<evidence type="ECO:0000313" key="14">
    <source>
        <dbReference type="EMBL" id="CAI9739477.1"/>
    </source>
</evidence>
<evidence type="ECO:0000259" key="13">
    <source>
        <dbReference type="PROSITE" id="PS51864"/>
    </source>
</evidence>
<dbReference type="GO" id="GO:0004222">
    <property type="term" value="F:metalloendopeptidase activity"/>
    <property type="evidence" value="ECO:0007669"/>
    <property type="project" value="UniProtKB-UniRule"/>
</dbReference>
<feature type="domain" description="ShKT" evidence="12">
    <location>
        <begin position="412"/>
        <end position="446"/>
    </location>
</feature>
<feature type="binding site" evidence="10">
    <location>
        <position position="176"/>
    </location>
    <ligand>
        <name>Zn(2+)</name>
        <dbReference type="ChEBI" id="CHEBI:29105"/>
        <note>catalytic</note>
    </ligand>
</feature>